<keyword evidence="15" id="KW-0066">ATP synthesis</keyword>
<evidence type="ECO:0000256" key="18">
    <source>
        <dbReference type="ARBA" id="ARBA00024367"/>
    </source>
</evidence>
<evidence type="ECO:0000256" key="7">
    <source>
        <dbReference type="ARBA" id="ARBA00022781"/>
    </source>
</evidence>
<dbReference type="EMBL" id="LZYO01000275">
    <property type="protein sequence ID" value="ODH20726.1"/>
    <property type="molecule type" value="Genomic_DNA"/>
</dbReference>
<feature type="domain" description="Helicase C-terminal" evidence="24">
    <location>
        <begin position="676"/>
        <end position="845"/>
    </location>
</feature>
<dbReference type="Pfam" id="PF00271">
    <property type="entry name" value="Helicase_C"/>
    <property type="match status" value="1"/>
</dbReference>
<dbReference type="PROSITE" id="PS51194">
    <property type="entry name" value="HELICASE_CTER"/>
    <property type="match status" value="1"/>
</dbReference>
<dbReference type="GO" id="GO:0005524">
    <property type="term" value="F:ATP binding"/>
    <property type="evidence" value="ECO:0007669"/>
    <property type="project" value="UniProtKB-KW"/>
</dbReference>
<dbReference type="Pfam" id="PF00270">
    <property type="entry name" value="DEAD"/>
    <property type="match status" value="1"/>
</dbReference>
<evidence type="ECO:0000256" key="12">
    <source>
        <dbReference type="ARBA" id="ARBA00023065"/>
    </source>
</evidence>
<dbReference type="CDD" id="cd17957">
    <property type="entry name" value="DEADc_DDX52"/>
    <property type="match status" value="1"/>
</dbReference>
<dbReference type="InterPro" id="IPR006808">
    <property type="entry name" value="ATP_synth_F0_gsu_mt"/>
</dbReference>
<comment type="function">
    <text evidence="16">ATP-dependent RNA helicase involved in 40S ribosomal subunit biogenesis. Required for the processing and cleavage of 35S pre-rRNA at sites A0, A1, and A2, leading to mature 18S rRNA.</text>
</comment>
<evidence type="ECO:0000256" key="2">
    <source>
        <dbReference type="ARBA" id="ARBA00005699"/>
    </source>
</evidence>
<evidence type="ECO:0000256" key="19">
    <source>
        <dbReference type="ARBA" id="ARBA00024410"/>
    </source>
</evidence>
<proteinExistence type="inferred from homology"/>
<evidence type="ECO:0000256" key="8">
    <source>
        <dbReference type="ARBA" id="ARBA00022801"/>
    </source>
</evidence>
<dbReference type="EC" id="3.6.4.13" evidence="3"/>
<reference evidence="25 26" key="1">
    <citation type="submission" date="2016-06" db="EMBL/GenBank/DDBJ databases">
        <authorList>
            <person name="Kjaerup R.B."/>
            <person name="Dalgaard T.S."/>
            <person name="Juul-Madsen H.R."/>
        </authorList>
    </citation>
    <scope>NUCLEOTIDE SEQUENCE [LARGE SCALE GENOMIC DNA]</scope>
    <source>
        <strain evidence="25 26">Pb300</strain>
    </source>
</reference>
<dbReference type="InterPro" id="IPR014001">
    <property type="entry name" value="Helicase_ATP-bd"/>
</dbReference>
<feature type="region of interest" description="Disordered" evidence="22">
    <location>
        <begin position="853"/>
        <end position="929"/>
    </location>
</feature>
<feature type="compositionally biased region" description="Low complexity" evidence="22">
    <location>
        <begin position="264"/>
        <end position="274"/>
    </location>
</feature>
<feature type="compositionally biased region" description="Basic and acidic residues" evidence="22">
    <location>
        <begin position="887"/>
        <end position="900"/>
    </location>
</feature>
<keyword evidence="13" id="KW-0496">Mitochondrion</keyword>
<dbReference type="GO" id="GO:0016787">
    <property type="term" value="F:hydrolase activity"/>
    <property type="evidence" value="ECO:0007669"/>
    <property type="project" value="UniProtKB-KW"/>
</dbReference>
<evidence type="ECO:0000256" key="15">
    <source>
        <dbReference type="ARBA" id="ARBA00023310"/>
    </source>
</evidence>
<feature type="compositionally biased region" description="Acidic residues" evidence="22">
    <location>
        <begin position="914"/>
        <end position="929"/>
    </location>
</feature>
<dbReference type="GO" id="GO:0005829">
    <property type="term" value="C:cytosol"/>
    <property type="evidence" value="ECO:0007669"/>
    <property type="project" value="TreeGrafter"/>
</dbReference>
<comment type="similarity">
    <text evidence="17">Belongs to the DEAD box helicase family. DDX52/ROK1 subfamily.</text>
</comment>
<dbReference type="PANTHER" id="PTHR47959">
    <property type="entry name" value="ATP-DEPENDENT RNA HELICASE RHLE-RELATED"/>
    <property type="match status" value="1"/>
</dbReference>
<dbReference type="GO" id="GO:0003724">
    <property type="term" value="F:RNA helicase activity"/>
    <property type="evidence" value="ECO:0007669"/>
    <property type="project" value="UniProtKB-EC"/>
</dbReference>
<keyword evidence="8" id="KW-0378">Hydrolase</keyword>
<keyword evidence="7" id="KW-0375">Hydrogen ion transport</keyword>
<dbReference type="GO" id="GO:0003723">
    <property type="term" value="F:RNA binding"/>
    <property type="evidence" value="ECO:0007669"/>
    <property type="project" value="UniProtKB-KW"/>
</dbReference>
<organism evidence="25 26">
    <name type="scientific">Paracoccidioides brasiliensis</name>
    <dbReference type="NCBI Taxonomy" id="121759"/>
    <lineage>
        <taxon>Eukaryota</taxon>
        <taxon>Fungi</taxon>
        <taxon>Dikarya</taxon>
        <taxon>Ascomycota</taxon>
        <taxon>Pezizomycotina</taxon>
        <taxon>Eurotiomycetes</taxon>
        <taxon>Eurotiomycetidae</taxon>
        <taxon>Onygenales</taxon>
        <taxon>Ajellomycetaceae</taxon>
        <taxon>Paracoccidioides</taxon>
    </lineage>
</organism>
<keyword evidence="12" id="KW-0406">Ion transport</keyword>
<evidence type="ECO:0000256" key="10">
    <source>
        <dbReference type="ARBA" id="ARBA00022840"/>
    </source>
</evidence>
<evidence type="ECO:0000313" key="26">
    <source>
        <dbReference type="Proteomes" id="UP000242814"/>
    </source>
</evidence>
<keyword evidence="6" id="KW-0547">Nucleotide-binding</keyword>
<dbReference type="InterPro" id="IPR001650">
    <property type="entry name" value="Helicase_C-like"/>
</dbReference>
<feature type="region of interest" description="Disordered" evidence="22">
    <location>
        <begin position="327"/>
        <end position="358"/>
    </location>
</feature>
<dbReference type="InterPro" id="IPR050079">
    <property type="entry name" value="DEAD_box_RNA_helicase"/>
</dbReference>
<dbReference type="Pfam" id="PF04718">
    <property type="entry name" value="ATP-synt_G"/>
    <property type="match status" value="1"/>
</dbReference>
<keyword evidence="9" id="KW-0347">Helicase</keyword>
<accession>A0A1D2J996</accession>
<dbReference type="Proteomes" id="UP000242814">
    <property type="component" value="Unassembled WGS sequence"/>
</dbReference>
<dbReference type="GO" id="GO:0045259">
    <property type="term" value="C:proton-transporting ATP synthase complex"/>
    <property type="evidence" value="ECO:0007669"/>
    <property type="project" value="UniProtKB-KW"/>
</dbReference>
<evidence type="ECO:0000256" key="21">
    <source>
        <dbReference type="ARBA" id="ARBA00047984"/>
    </source>
</evidence>
<feature type="region of interest" description="Disordered" evidence="22">
    <location>
        <begin position="262"/>
        <end position="290"/>
    </location>
</feature>
<evidence type="ECO:0000256" key="16">
    <source>
        <dbReference type="ARBA" id="ARBA00024310"/>
    </source>
</evidence>
<evidence type="ECO:0000256" key="22">
    <source>
        <dbReference type="SAM" id="MobiDB-lite"/>
    </source>
</evidence>
<protein>
    <recommendedName>
        <fullName evidence="19">ATP-dependent RNA helicase ROK1</fullName>
        <ecNumber evidence="3">3.6.4.13</ecNumber>
    </recommendedName>
    <alternativeName>
        <fullName evidence="20">ATP-dependent RNA helicase rok1</fullName>
    </alternativeName>
</protein>
<dbReference type="GO" id="GO:0015078">
    <property type="term" value="F:proton transmembrane transporter activity"/>
    <property type="evidence" value="ECO:0007669"/>
    <property type="project" value="InterPro"/>
</dbReference>
<evidence type="ECO:0000256" key="5">
    <source>
        <dbReference type="ARBA" id="ARBA00022547"/>
    </source>
</evidence>
<dbReference type="InterPro" id="IPR011545">
    <property type="entry name" value="DEAD/DEAH_box_helicase_dom"/>
</dbReference>
<dbReference type="SMART" id="SM00490">
    <property type="entry name" value="HELICc"/>
    <property type="match status" value="1"/>
</dbReference>
<evidence type="ECO:0000259" key="23">
    <source>
        <dbReference type="PROSITE" id="PS51192"/>
    </source>
</evidence>
<evidence type="ECO:0000313" key="25">
    <source>
        <dbReference type="EMBL" id="ODH20726.1"/>
    </source>
</evidence>
<evidence type="ECO:0000256" key="14">
    <source>
        <dbReference type="ARBA" id="ARBA00023136"/>
    </source>
</evidence>
<feature type="region of interest" description="Disordered" evidence="22">
    <location>
        <begin position="513"/>
        <end position="540"/>
    </location>
</feature>
<comment type="subunit">
    <text evidence="18">Interacts with the U3 snoRNA and is associated with the 90S and 40S pre-ribosomes.</text>
</comment>
<comment type="catalytic activity">
    <reaction evidence="21">
        <text>ATP + H2O = ADP + phosphate + H(+)</text>
        <dbReference type="Rhea" id="RHEA:13065"/>
        <dbReference type="ChEBI" id="CHEBI:15377"/>
        <dbReference type="ChEBI" id="CHEBI:15378"/>
        <dbReference type="ChEBI" id="CHEBI:30616"/>
        <dbReference type="ChEBI" id="CHEBI:43474"/>
        <dbReference type="ChEBI" id="CHEBI:456216"/>
        <dbReference type="EC" id="3.6.4.13"/>
    </reaction>
</comment>
<evidence type="ECO:0000256" key="13">
    <source>
        <dbReference type="ARBA" id="ARBA00023128"/>
    </source>
</evidence>
<dbReference type="PANTHER" id="PTHR47959:SF15">
    <property type="entry name" value="RNA HELICASE"/>
    <property type="match status" value="1"/>
</dbReference>
<dbReference type="VEuPathDB" id="FungiDB:PABG_06112"/>
<dbReference type="SMART" id="SM00487">
    <property type="entry name" value="DEXDc"/>
    <property type="match status" value="1"/>
</dbReference>
<dbReference type="GO" id="GO:0015986">
    <property type="term" value="P:proton motive force-driven ATP synthesis"/>
    <property type="evidence" value="ECO:0007669"/>
    <property type="project" value="InterPro"/>
</dbReference>
<keyword evidence="4" id="KW-0813">Transport</keyword>
<evidence type="ECO:0000256" key="4">
    <source>
        <dbReference type="ARBA" id="ARBA00022448"/>
    </source>
</evidence>
<dbReference type="CDD" id="cd18787">
    <property type="entry name" value="SF2_C_DEAD"/>
    <property type="match status" value="1"/>
</dbReference>
<dbReference type="GO" id="GO:0031966">
    <property type="term" value="C:mitochondrial membrane"/>
    <property type="evidence" value="ECO:0007669"/>
    <property type="project" value="UniProtKB-SubCell"/>
</dbReference>
<comment type="caution">
    <text evidence="25">The sequence shown here is derived from an EMBL/GenBank/DDBJ whole genome shotgun (WGS) entry which is preliminary data.</text>
</comment>
<feature type="region of interest" description="Disordered" evidence="22">
    <location>
        <begin position="218"/>
        <end position="244"/>
    </location>
</feature>
<dbReference type="VEuPathDB" id="FungiDB:PADG_12153"/>
<comment type="similarity">
    <text evidence="2">Belongs to the ATPase g subunit family.</text>
</comment>
<dbReference type="Gene3D" id="3.40.50.300">
    <property type="entry name" value="P-loop containing nucleotide triphosphate hydrolases"/>
    <property type="match status" value="2"/>
</dbReference>
<sequence length="929" mass="101579">MSVSISRAVLRQSRYLIRRPAFRFASTTTEAATKTKDTATSAATKASQGISKAVATAGPAIATALSGVSRALRKVGGRTGKFIAIVDSLIPPTIYYSRVGLELSKIVFRGQKMTLPSLATFQGYYQPLLRNLRQPSTLISQLSKSFNAEDILPLLRNIDRKQLAVAGVTAAEALKMDAFKLLTRSTKLKTGSASTKQLISNSLPSAGAANTPQLFAARNGSHPIESGDEQNERKGRKRKRVLDRDEVSADAAVVTLDFFGPGSSGTHGLSTSGTRNATQGQNESDKLGGNIIDGDFLEDAGLGEEPRKAILTAHKIKVTDLRTPPIVIEREDKKSKKKTKKKQKLEPTPNALSRKQQRKALRMYPEPLMSFRQLRTRYQISRRLFENILNQGYSAPTEVQLGALPLLLGGCPSSASRNQVKGGKSSSFGLEPDLLVVAPTGSGKTLAFMVPLIDKIIRHHHHNDSQSRELFAIVLAPTKELVSQIVNEGRKLMVGTRVKITAMRKRMRLVECIEGGEDPSDGERLSSESDGGEVTKAKQSRGNDLITNSDILVSTPPLLANSLSGNKKRDLAPLPTVQSLALDEADVLLDPLFREQTLDVWRACTNAQLRVGLWSATMGSNIEELVKSTISERQKSLGLGDESFLVRLVVGLKDTAIPNISHKLVYAATEQGKLLGLRQLLHPTGAFSASDIHLRPPFLVFTQTISRAVALHSELKYDIPAEAGGSSRIAVLHSELSDSQRSDVMAGFRKGEIWILITTDLLSRGVDFRGINGVVNYDIPNSSAAYIHRVGRTGRAGREGGVAVTFYTKEDIPYVKNIANVIVASEKLRGVPSDKGIQKWLLDALPNLSKKDKKDLKQHGVKVRRPVTKGEQGEKDKRKTRISTKSGFERRIERNRRDAVKASQRRKQKVQVEGEGDANDNESWDGIED</sequence>
<feature type="domain" description="Helicase ATP-binding" evidence="23">
    <location>
        <begin position="425"/>
        <end position="636"/>
    </location>
</feature>
<keyword evidence="5" id="KW-0138">CF(0)</keyword>
<evidence type="ECO:0000256" key="20">
    <source>
        <dbReference type="ARBA" id="ARBA00024419"/>
    </source>
</evidence>
<dbReference type="GO" id="GO:0030490">
    <property type="term" value="P:maturation of SSU-rRNA"/>
    <property type="evidence" value="ECO:0007669"/>
    <property type="project" value="InterPro"/>
</dbReference>
<evidence type="ECO:0000256" key="1">
    <source>
        <dbReference type="ARBA" id="ARBA00004325"/>
    </source>
</evidence>
<dbReference type="InterPro" id="IPR027417">
    <property type="entry name" value="P-loop_NTPase"/>
</dbReference>
<keyword evidence="14" id="KW-0472">Membrane</keyword>
<evidence type="ECO:0000256" key="6">
    <source>
        <dbReference type="ARBA" id="ARBA00022741"/>
    </source>
</evidence>
<dbReference type="PROSITE" id="PS51192">
    <property type="entry name" value="HELICASE_ATP_BIND_1"/>
    <property type="match status" value="1"/>
</dbReference>
<evidence type="ECO:0000256" key="9">
    <source>
        <dbReference type="ARBA" id="ARBA00022806"/>
    </source>
</evidence>
<keyword evidence="11" id="KW-0694">RNA-binding</keyword>
<dbReference type="SUPFAM" id="SSF52540">
    <property type="entry name" value="P-loop containing nucleoside triphosphate hydrolases"/>
    <property type="match status" value="2"/>
</dbReference>
<evidence type="ECO:0000256" key="3">
    <source>
        <dbReference type="ARBA" id="ARBA00012552"/>
    </source>
</evidence>
<dbReference type="InterPro" id="IPR044764">
    <property type="entry name" value="DDX52/Rok1_DEADc"/>
</dbReference>
<evidence type="ECO:0000256" key="17">
    <source>
        <dbReference type="ARBA" id="ARBA00024355"/>
    </source>
</evidence>
<dbReference type="VEuPathDB" id="FungiDB:PABG_06113"/>
<comment type="subcellular location">
    <subcellularLocation>
        <location evidence="1">Mitochondrion membrane</location>
    </subcellularLocation>
</comment>
<dbReference type="AlphaFoldDB" id="A0A1D2J996"/>
<keyword evidence="10" id="KW-0067">ATP-binding</keyword>
<evidence type="ECO:0000256" key="11">
    <source>
        <dbReference type="ARBA" id="ARBA00022884"/>
    </source>
</evidence>
<evidence type="ECO:0000259" key="24">
    <source>
        <dbReference type="PROSITE" id="PS51194"/>
    </source>
</evidence>
<dbReference type="VEuPathDB" id="FungiDB:PADG_12152"/>
<gene>
    <name evidence="25" type="ORF">ACO22_05808</name>
</gene>
<name>A0A1D2J996_PARBR</name>